<dbReference type="InterPro" id="IPR038261">
    <property type="entry name" value="GPP34-like_sf"/>
</dbReference>
<evidence type="ECO:0000313" key="6">
    <source>
        <dbReference type="Proteomes" id="UP000219688"/>
    </source>
</evidence>
<dbReference type="Gene3D" id="1.10.3630.10">
    <property type="entry name" value="yeast vps74-n-term truncation variant domain like"/>
    <property type="match status" value="1"/>
</dbReference>
<keyword evidence="3" id="KW-0446">Lipid-binding</keyword>
<keyword evidence="6" id="KW-1185">Reference proteome</keyword>
<organism evidence="5 6">
    <name type="scientific">Ornithinimicrobium cerasi</name>
    <dbReference type="NCBI Taxonomy" id="2248773"/>
    <lineage>
        <taxon>Bacteria</taxon>
        <taxon>Bacillati</taxon>
        <taxon>Actinomycetota</taxon>
        <taxon>Actinomycetes</taxon>
        <taxon>Micrococcales</taxon>
        <taxon>Ornithinimicrobiaceae</taxon>
        <taxon>Ornithinimicrobium</taxon>
    </lineage>
</organism>
<protein>
    <submittedName>
        <fullName evidence="5">Golgi phosphoprotein 3 (GPP34)</fullName>
    </submittedName>
</protein>
<dbReference type="GO" id="GO:0005737">
    <property type="term" value="C:cytoplasm"/>
    <property type="evidence" value="ECO:0007669"/>
    <property type="project" value="UniProtKB-ARBA"/>
</dbReference>
<reference evidence="6" key="1">
    <citation type="submission" date="2017-08" db="EMBL/GenBank/DDBJ databases">
        <authorList>
            <person name="Varghese N."/>
            <person name="Submissions S."/>
        </authorList>
    </citation>
    <scope>NUCLEOTIDE SEQUENCE [LARGE SCALE GENOMIC DNA]</scope>
    <source>
        <strain evidence="6">USBA17B2</strain>
    </source>
</reference>
<evidence type="ECO:0000256" key="1">
    <source>
        <dbReference type="ARBA" id="ARBA00004255"/>
    </source>
</evidence>
<evidence type="ECO:0000256" key="4">
    <source>
        <dbReference type="ARBA" id="ARBA00023136"/>
    </source>
</evidence>
<dbReference type="InterPro" id="IPR008628">
    <property type="entry name" value="GPP34-like"/>
</dbReference>
<dbReference type="GO" id="GO:0012505">
    <property type="term" value="C:endomembrane system"/>
    <property type="evidence" value="ECO:0007669"/>
    <property type="project" value="UniProtKB-ARBA"/>
</dbReference>
<gene>
    <name evidence="5" type="ORF">SAMN05421879_11018</name>
</gene>
<comment type="subcellular location">
    <subcellularLocation>
        <location evidence="1">Golgi apparatus membrane</location>
        <topology evidence="1">Peripheral membrane protein</topology>
        <orientation evidence="1">Cytoplasmic side</orientation>
    </subcellularLocation>
</comment>
<evidence type="ECO:0000313" key="5">
    <source>
        <dbReference type="EMBL" id="SOC56943.1"/>
    </source>
</evidence>
<evidence type="ECO:0000256" key="2">
    <source>
        <dbReference type="ARBA" id="ARBA00023034"/>
    </source>
</evidence>
<keyword evidence="2" id="KW-0333">Golgi apparatus</keyword>
<dbReference type="GO" id="GO:0070273">
    <property type="term" value="F:phosphatidylinositol-4-phosphate binding"/>
    <property type="evidence" value="ECO:0007669"/>
    <property type="project" value="InterPro"/>
</dbReference>
<dbReference type="AlphaFoldDB" id="A0A285VSM2"/>
<keyword evidence="4" id="KW-0472">Membrane</keyword>
<proteinExistence type="predicted"/>
<name>A0A285VSM2_9MICO</name>
<dbReference type="EMBL" id="OBQK01000010">
    <property type="protein sequence ID" value="SOC56943.1"/>
    <property type="molecule type" value="Genomic_DNA"/>
</dbReference>
<dbReference type="RefSeq" id="WP_097188799.1">
    <property type="nucleotide sequence ID" value="NZ_OBQK01000010.1"/>
</dbReference>
<sequence length="221" mass="23348">MLTIAEELLLVATDVEGRNLLSSNRNVALAGAFLSELALRERLTVDERKRLRVVTGGPSGDPLLDQAFALLAERQGRKPKDILEKVGRQLLQPVLDSLVRRELVRPEPVRLAGLTLTTRWPVQTVGARDAALADLVRVITGAAEAGPRTGALVSLLYAVDALPKVVAKELRPGLPNREVKRRGKEILAGRWAPEAVARAVQEAAAAAGAAAAVAASAGGSS</sequence>
<evidence type="ECO:0000256" key="3">
    <source>
        <dbReference type="ARBA" id="ARBA00023121"/>
    </source>
</evidence>
<dbReference type="Proteomes" id="UP000219688">
    <property type="component" value="Unassembled WGS sequence"/>
</dbReference>
<accession>A0A285VSM2</accession>
<dbReference type="Pfam" id="PF05719">
    <property type="entry name" value="GPP34"/>
    <property type="match status" value="1"/>
</dbReference>